<keyword evidence="2" id="KW-0813">Transport</keyword>
<dbReference type="PANTHER" id="PTHR42711:SF5">
    <property type="entry name" value="ABC TRANSPORTER ATP-BINDING PROTEIN NATA"/>
    <property type="match status" value="1"/>
</dbReference>
<evidence type="ECO:0000313" key="7">
    <source>
        <dbReference type="EMBL" id="MDC7226815.1"/>
    </source>
</evidence>
<keyword evidence="3" id="KW-0536">Nodulation</keyword>
<evidence type="ECO:0000256" key="2">
    <source>
        <dbReference type="ARBA" id="ARBA00022448"/>
    </source>
</evidence>
<accession>A0AAJ1IGE0</accession>
<dbReference type="SMART" id="SM00382">
    <property type="entry name" value="AAA"/>
    <property type="match status" value="1"/>
</dbReference>
<comment type="caution">
    <text evidence="7">The sequence shown here is derived from an EMBL/GenBank/DDBJ whole genome shotgun (WGS) entry which is preliminary data.</text>
</comment>
<dbReference type="Proteomes" id="UP001221217">
    <property type="component" value="Unassembled WGS sequence"/>
</dbReference>
<evidence type="ECO:0000256" key="5">
    <source>
        <dbReference type="ARBA" id="ARBA00022840"/>
    </source>
</evidence>
<keyword evidence="4" id="KW-0547">Nucleotide-binding</keyword>
<dbReference type="GO" id="GO:0016887">
    <property type="term" value="F:ATP hydrolysis activity"/>
    <property type="evidence" value="ECO:0007669"/>
    <property type="project" value="InterPro"/>
</dbReference>
<dbReference type="PANTHER" id="PTHR42711">
    <property type="entry name" value="ABC TRANSPORTER ATP-BINDING PROTEIN"/>
    <property type="match status" value="1"/>
</dbReference>
<dbReference type="SUPFAM" id="SSF52540">
    <property type="entry name" value="P-loop containing nucleoside triphosphate hydrolases"/>
    <property type="match status" value="1"/>
</dbReference>
<evidence type="ECO:0000259" key="6">
    <source>
        <dbReference type="PROSITE" id="PS50893"/>
    </source>
</evidence>
<dbReference type="InterPro" id="IPR003593">
    <property type="entry name" value="AAA+_ATPase"/>
</dbReference>
<comment type="similarity">
    <text evidence="1">Belongs to the ABC transporter superfamily.</text>
</comment>
<dbReference type="InterPro" id="IPR027417">
    <property type="entry name" value="P-loop_NTPase"/>
</dbReference>
<dbReference type="AlphaFoldDB" id="A0AAJ1IGE0"/>
<evidence type="ECO:0000313" key="8">
    <source>
        <dbReference type="Proteomes" id="UP001221217"/>
    </source>
</evidence>
<evidence type="ECO:0000256" key="3">
    <source>
        <dbReference type="ARBA" id="ARBA00022458"/>
    </source>
</evidence>
<sequence length="290" mass="33186">MHAIEFHKLTKYYGKARGIIEVDFNVEEGEIFGFIGPNGAGKSTAIRTILGLIFPTSGSADIFGRDCIKYGPEIRENIGYLPSEVFYYEKMKVIDLLKYSAGFYKKDCTKRLYELADIMELDLKRRIEDLSYGNKKKVGIVQGLLHQPKLIILDEPTSGLDPLMQQKFFDIISEENSKGSTVFFSSHILAEVQELCSRVAIIKEGKIIKLEDIKTLRQDNYKKIVVKGDNLDSSAYRIEGVSEMTGDTRTLNFFYRGDINKLSRIISSQKIEDILIQEPTLEEIFMHYYK</sequence>
<gene>
    <name evidence="7" type="ORF">PQJ61_08615</name>
</gene>
<dbReference type="Pfam" id="PF00005">
    <property type="entry name" value="ABC_tran"/>
    <property type="match status" value="1"/>
</dbReference>
<protein>
    <submittedName>
        <fullName evidence="7">ABC transporter ATP-binding protein</fullName>
    </submittedName>
</protein>
<name>A0AAJ1IGE0_9SPIO</name>
<dbReference type="GO" id="GO:0005524">
    <property type="term" value="F:ATP binding"/>
    <property type="evidence" value="ECO:0007669"/>
    <property type="project" value="UniProtKB-KW"/>
</dbReference>
<reference evidence="7 8" key="1">
    <citation type="submission" date="2022-12" db="EMBL/GenBank/DDBJ databases">
        <title>Metagenome assembled genome from gulf of manar.</title>
        <authorList>
            <person name="Kohli P."/>
            <person name="Pk S."/>
            <person name="Venkata Ramana C."/>
            <person name="Sasikala C."/>
        </authorList>
    </citation>
    <scope>NUCLEOTIDE SEQUENCE [LARGE SCALE GENOMIC DNA]</scope>
    <source>
        <strain evidence="7">JB008</strain>
    </source>
</reference>
<dbReference type="Gene3D" id="3.40.50.300">
    <property type="entry name" value="P-loop containing nucleotide triphosphate hydrolases"/>
    <property type="match status" value="1"/>
</dbReference>
<keyword evidence="5 7" id="KW-0067">ATP-binding</keyword>
<dbReference type="CDD" id="cd03230">
    <property type="entry name" value="ABC_DR_subfamily_A"/>
    <property type="match status" value="1"/>
</dbReference>
<dbReference type="InterPro" id="IPR050763">
    <property type="entry name" value="ABC_transporter_ATP-binding"/>
</dbReference>
<dbReference type="InterPro" id="IPR017871">
    <property type="entry name" value="ABC_transporter-like_CS"/>
</dbReference>
<proteinExistence type="inferred from homology"/>
<dbReference type="EMBL" id="JAQQAL010000017">
    <property type="protein sequence ID" value="MDC7226815.1"/>
    <property type="molecule type" value="Genomic_DNA"/>
</dbReference>
<dbReference type="InterPro" id="IPR003439">
    <property type="entry name" value="ABC_transporter-like_ATP-bd"/>
</dbReference>
<organism evidence="7 8">
    <name type="scientific">Candidatus Thalassospirochaeta sargassi</name>
    <dbReference type="NCBI Taxonomy" id="3119039"/>
    <lineage>
        <taxon>Bacteria</taxon>
        <taxon>Pseudomonadati</taxon>
        <taxon>Spirochaetota</taxon>
        <taxon>Spirochaetia</taxon>
        <taxon>Spirochaetales</taxon>
        <taxon>Spirochaetaceae</taxon>
        <taxon>Candidatus Thalassospirochaeta</taxon>
    </lineage>
</organism>
<dbReference type="PROSITE" id="PS00211">
    <property type="entry name" value="ABC_TRANSPORTER_1"/>
    <property type="match status" value="1"/>
</dbReference>
<evidence type="ECO:0000256" key="1">
    <source>
        <dbReference type="ARBA" id="ARBA00005417"/>
    </source>
</evidence>
<dbReference type="PROSITE" id="PS50893">
    <property type="entry name" value="ABC_TRANSPORTER_2"/>
    <property type="match status" value="1"/>
</dbReference>
<feature type="domain" description="ABC transporter" evidence="6">
    <location>
        <begin position="4"/>
        <end position="229"/>
    </location>
</feature>
<evidence type="ECO:0000256" key="4">
    <source>
        <dbReference type="ARBA" id="ARBA00022741"/>
    </source>
</evidence>